<dbReference type="PANTHER" id="PTHR14969">
    <property type="entry name" value="SPHINGOSINE-1-PHOSPHATE PHOSPHOHYDROLASE"/>
    <property type="match status" value="1"/>
</dbReference>
<evidence type="ECO:0000313" key="2">
    <source>
        <dbReference type="EMBL" id="TKB98481.1"/>
    </source>
</evidence>
<protein>
    <submittedName>
        <fullName evidence="2">Phosphatase PAP2 family protein</fullName>
    </submittedName>
</protein>
<dbReference type="OrthoDB" id="9773582at2"/>
<dbReference type="Gene3D" id="1.20.144.10">
    <property type="entry name" value="Phosphatidic acid phosphatase type 2/haloperoxidase"/>
    <property type="match status" value="1"/>
</dbReference>
<organism evidence="2 3">
    <name type="scientific">Pedobacter cryotolerans</name>
    <dbReference type="NCBI Taxonomy" id="2571270"/>
    <lineage>
        <taxon>Bacteria</taxon>
        <taxon>Pseudomonadati</taxon>
        <taxon>Bacteroidota</taxon>
        <taxon>Sphingobacteriia</taxon>
        <taxon>Sphingobacteriales</taxon>
        <taxon>Sphingobacteriaceae</taxon>
        <taxon>Pedobacter</taxon>
    </lineage>
</organism>
<dbReference type="InterPro" id="IPR036938">
    <property type="entry name" value="PAP2/HPO_sf"/>
</dbReference>
<dbReference type="EMBL" id="SWBO01000008">
    <property type="protein sequence ID" value="TKB98481.1"/>
    <property type="molecule type" value="Genomic_DNA"/>
</dbReference>
<dbReference type="PANTHER" id="PTHR14969:SF13">
    <property type="entry name" value="AT30094P"/>
    <property type="match status" value="1"/>
</dbReference>
<name>A0A4U1C024_9SPHI</name>
<dbReference type="Proteomes" id="UP000310477">
    <property type="component" value="Unassembled WGS sequence"/>
</dbReference>
<comment type="caution">
    <text evidence="2">The sequence shown here is derived from an EMBL/GenBank/DDBJ whole genome shotgun (WGS) entry which is preliminary data.</text>
</comment>
<evidence type="ECO:0000259" key="1">
    <source>
        <dbReference type="SMART" id="SM00014"/>
    </source>
</evidence>
<feature type="domain" description="Phosphatidic acid phosphatase type 2/haloperoxidase" evidence="1">
    <location>
        <begin position="112"/>
        <end position="213"/>
    </location>
</feature>
<dbReference type="Pfam" id="PF01569">
    <property type="entry name" value="PAP2"/>
    <property type="match status" value="1"/>
</dbReference>
<keyword evidence="3" id="KW-1185">Reference proteome</keyword>
<dbReference type="CDD" id="cd03394">
    <property type="entry name" value="PAP2_like_5"/>
    <property type="match status" value="1"/>
</dbReference>
<evidence type="ECO:0000313" key="3">
    <source>
        <dbReference type="Proteomes" id="UP000310477"/>
    </source>
</evidence>
<dbReference type="SMART" id="SM00014">
    <property type="entry name" value="acidPPc"/>
    <property type="match status" value="1"/>
</dbReference>
<accession>A0A4U1C024</accession>
<sequence>MATDCLAQQQDTTSNVRLNPIAVTNITEEIKPEKFKITHFIAPVVLMGYGFATVYDHGALKELDLSTKAELQEDHPRFAYHVDDYAQFAPALAVYGLNLAGIKGRHNLFDASMLYVTSAAIMGLSTHFVKRGVHRLRPDDSGYNSFPSGHTASAFAAAEFLYQEFKYKSPWIGYAGYFVATATGTLRLYNNKHWFSDVVAGAGFGIASTKLGYLVYPHIKRWIGGHGQKQNLSFTPAYEHHQLGYRLTYKL</sequence>
<gene>
    <name evidence="2" type="ORF">FA045_14145</name>
</gene>
<dbReference type="AlphaFoldDB" id="A0A4U1C024"/>
<dbReference type="SUPFAM" id="SSF48317">
    <property type="entry name" value="Acid phosphatase/Vanadium-dependent haloperoxidase"/>
    <property type="match status" value="1"/>
</dbReference>
<dbReference type="InterPro" id="IPR000326">
    <property type="entry name" value="PAP2/HPO"/>
</dbReference>
<reference evidence="2 3" key="1">
    <citation type="submission" date="2019-04" db="EMBL/GenBank/DDBJ databases">
        <title>Pedobacter sp. AR-2-6 sp. nov., isolated from Arctic soil.</title>
        <authorList>
            <person name="Dahal R.H."/>
            <person name="Kim D.-U."/>
        </authorList>
    </citation>
    <scope>NUCLEOTIDE SEQUENCE [LARGE SCALE GENOMIC DNA]</scope>
    <source>
        <strain evidence="2 3">AR-2-6</strain>
    </source>
</reference>
<proteinExistence type="predicted"/>